<evidence type="ECO:0000256" key="9">
    <source>
        <dbReference type="RuleBase" id="RU363079"/>
    </source>
</evidence>
<proteinExistence type="inferred from homology"/>
<keyword evidence="6 9" id="KW-1133">Transmembrane helix</keyword>
<feature type="transmembrane region" description="Helical" evidence="9">
    <location>
        <begin position="433"/>
        <end position="456"/>
    </location>
</feature>
<dbReference type="Pfam" id="PF02990">
    <property type="entry name" value="EMP70"/>
    <property type="match status" value="1"/>
</dbReference>
<evidence type="ECO:0000256" key="5">
    <source>
        <dbReference type="ARBA" id="ARBA00022729"/>
    </source>
</evidence>
<keyword evidence="8 9" id="KW-0472">Membrane</keyword>
<evidence type="ECO:0000256" key="7">
    <source>
        <dbReference type="ARBA" id="ARBA00023034"/>
    </source>
</evidence>
<feature type="signal peptide" evidence="9">
    <location>
        <begin position="1"/>
        <end position="22"/>
    </location>
</feature>
<dbReference type="InterPro" id="IPR004240">
    <property type="entry name" value="EMP70"/>
</dbReference>
<comment type="similarity">
    <text evidence="3 9">Belongs to the nonaspanin (TM9SF) (TC 9.A.2) family.</text>
</comment>
<feature type="transmembrane region" description="Helical" evidence="9">
    <location>
        <begin position="331"/>
        <end position="354"/>
    </location>
</feature>
<evidence type="ECO:0000256" key="8">
    <source>
        <dbReference type="ARBA" id="ARBA00023136"/>
    </source>
</evidence>
<evidence type="ECO:0000256" key="3">
    <source>
        <dbReference type="ARBA" id="ARBA00005227"/>
    </source>
</evidence>
<dbReference type="Proteomes" id="UP000789508">
    <property type="component" value="Unassembled WGS sequence"/>
</dbReference>
<accession>A0A9N8W083</accession>
<evidence type="ECO:0000256" key="1">
    <source>
        <dbReference type="ARBA" id="ARBA00004141"/>
    </source>
</evidence>
<dbReference type="EMBL" id="CAJVPS010000259">
    <property type="protein sequence ID" value="CAG8470558.1"/>
    <property type="molecule type" value="Genomic_DNA"/>
</dbReference>
<keyword evidence="7" id="KW-0333">Golgi apparatus</keyword>
<dbReference type="OrthoDB" id="1666796at2759"/>
<evidence type="ECO:0000313" key="10">
    <source>
        <dbReference type="EMBL" id="CAG8470558.1"/>
    </source>
</evidence>
<comment type="caution">
    <text evidence="9">Lacks conserved residue(s) required for the propagation of feature annotation.</text>
</comment>
<protein>
    <recommendedName>
        <fullName evidence="9">Transmembrane 9 superfamily member</fullName>
    </recommendedName>
</protein>
<dbReference type="AlphaFoldDB" id="A0A9N8W083"/>
<keyword evidence="11" id="KW-1185">Reference proteome</keyword>
<name>A0A9N8W083_9GLOM</name>
<gene>
    <name evidence="10" type="ORF">ALEPTO_LOCUS1990</name>
</gene>
<feature type="transmembrane region" description="Helical" evidence="9">
    <location>
        <begin position="360"/>
        <end position="381"/>
    </location>
</feature>
<dbReference type="GO" id="GO:0005794">
    <property type="term" value="C:Golgi apparatus"/>
    <property type="evidence" value="ECO:0007669"/>
    <property type="project" value="UniProtKB-SubCell"/>
</dbReference>
<dbReference type="GO" id="GO:0072657">
    <property type="term" value="P:protein localization to membrane"/>
    <property type="evidence" value="ECO:0007669"/>
    <property type="project" value="TreeGrafter"/>
</dbReference>
<comment type="caution">
    <text evidence="10">The sequence shown here is derived from an EMBL/GenBank/DDBJ whole genome shotgun (WGS) entry which is preliminary data.</text>
</comment>
<feature type="chain" id="PRO_5040529417" description="Transmembrane 9 superfamily member" evidence="9">
    <location>
        <begin position="23"/>
        <end position="532"/>
    </location>
</feature>
<feature type="transmembrane region" description="Helical" evidence="9">
    <location>
        <begin position="402"/>
        <end position="421"/>
    </location>
</feature>
<evidence type="ECO:0000256" key="6">
    <source>
        <dbReference type="ARBA" id="ARBA00022989"/>
    </source>
</evidence>
<reference evidence="10" key="1">
    <citation type="submission" date="2021-06" db="EMBL/GenBank/DDBJ databases">
        <authorList>
            <person name="Kallberg Y."/>
            <person name="Tangrot J."/>
            <person name="Rosling A."/>
        </authorList>
    </citation>
    <scope>NUCLEOTIDE SEQUENCE</scope>
    <source>
        <strain evidence="10">FL130A</strain>
    </source>
</reference>
<feature type="transmembrane region" description="Helical" evidence="9">
    <location>
        <begin position="263"/>
        <end position="285"/>
    </location>
</feature>
<sequence>MAYKSNALILLFVLCFTKLASGFYIPGLSPTTYEFGDVVPLYVNKIFSDKTQLPFAYGDLPFVCPVEKGGNRWLNLGEVLRGDRIELSKFKIKALENKTCSILCARDLTVGESMEAKHLISKDYKVEWIIDNLPGATAYKTIDGNHKQYEVGFNLGEKEEKKKDVIKTYLNNHFALRILYEKKNNDPNGILIVGFEVEPRSIFGLKGACPDYPNNPENPKLEVDASTTQVTYTYSVDWQETKDVTWGNRWDLYLTNSDPQIHWYSIINSLIIALFLSAMVAIIMLRTLNRDIALYNEKDLKIEDQDDTTGWKLVHGDVFRPPKWGGLLSPLLGSGVQVLFMGIFTMVFSLLGVLNPSYRGGFVSFALFLFAFSAVFAGYYSSRMYKVFKGTAWKKNAIVTSILFPGFIFGVIFILNLFIWSQHSSSAIPFGTFFVLISIWFFISLPLSLIGAYFGYKKTTIEHPVRTNQIPRQIPEQIWYLQPGIRIIIGGGDPSLLEEVQPSTYFYTAFFISSGYRSLASSRPLSTSCTVF</sequence>
<evidence type="ECO:0000313" key="11">
    <source>
        <dbReference type="Proteomes" id="UP000789508"/>
    </source>
</evidence>
<keyword evidence="5 9" id="KW-0732">Signal</keyword>
<dbReference type="GO" id="GO:0016020">
    <property type="term" value="C:membrane"/>
    <property type="evidence" value="ECO:0007669"/>
    <property type="project" value="UniProtKB-SubCell"/>
</dbReference>
<evidence type="ECO:0000256" key="2">
    <source>
        <dbReference type="ARBA" id="ARBA00004555"/>
    </source>
</evidence>
<organism evidence="10 11">
    <name type="scientific">Ambispora leptoticha</name>
    <dbReference type="NCBI Taxonomy" id="144679"/>
    <lineage>
        <taxon>Eukaryota</taxon>
        <taxon>Fungi</taxon>
        <taxon>Fungi incertae sedis</taxon>
        <taxon>Mucoromycota</taxon>
        <taxon>Glomeromycotina</taxon>
        <taxon>Glomeromycetes</taxon>
        <taxon>Archaeosporales</taxon>
        <taxon>Ambisporaceae</taxon>
        <taxon>Ambispora</taxon>
    </lineage>
</organism>
<dbReference type="PANTHER" id="PTHR10766:SF55">
    <property type="entry name" value="TRANSMEMBRANE 9 SUPERFAMILY MEMBER 4"/>
    <property type="match status" value="1"/>
</dbReference>
<comment type="subcellular location">
    <subcellularLocation>
        <location evidence="2">Golgi apparatus</location>
    </subcellularLocation>
    <subcellularLocation>
        <location evidence="1">Membrane</location>
        <topology evidence="1">Multi-pass membrane protein</topology>
    </subcellularLocation>
</comment>
<keyword evidence="4 9" id="KW-0812">Transmembrane</keyword>
<dbReference type="PANTHER" id="PTHR10766">
    <property type="entry name" value="TRANSMEMBRANE 9 SUPERFAMILY PROTEIN"/>
    <property type="match status" value="1"/>
</dbReference>
<evidence type="ECO:0000256" key="4">
    <source>
        <dbReference type="ARBA" id="ARBA00022692"/>
    </source>
</evidence>